<dbReference type="Proteomes" id="UP000001542">
    <property type="component" value="Unassembled WGS sequence"/>
</dbReference>
<dbReference type="InterPro" id="IPR008978">
    <property type="entry name" value="HSP20-like_chaperone"/>
</dbReference>
<dbReference type="InterPro" id="IPR011990">
    <property type="entry name" value="TPR-like_helical_dom_sf"/>
</dbReference>
<evidence type="ECO:0008006" key="4">
    <source>
        <dbReference type="Google" id="ProtNLM"/>
    </source>
</evidence>
<reference evidence="2" key="1">
    <citation type="submission" date="2006-10" db="EMBL/GenBank/DDBJ databases">
        <authorList>
            <person name="Amadeo P."/>
            <person name="Zhao Q."/>
            <person name="Wortman J."/>
            <person name="Fraser-Liggett C."/>
            <person name="Carlton J."/>
        </authorList>
    </citation>
    <scope>NUCLEOTIDE SEQUENCE</scope>
    <source>
        <strain evidence="2">G3</strain>
    </source>
</reference>
<name>A2DU34_TRIV3</name>
<dbReference type="SUPFAM" id="SSF81901">
    <property type="entry name" value="HCP-like"/>
    <property type="match status" value="1"/>
</dbReference>
<gene>
    <name evidence="2" type="ORF">TVAG_277930</name>
</gene>
<dbReference type="VEuPathDB" id="TrichDB:TVAGG3_0438950"/>
<protein>
    <recommendedName>
        <fullName evidence="4">CS domain-containing protein</fullName>
    </recommendedName>
</protein>
<dbReference type="AlphaFoldDB" id="A2DU34"/>
<evidence type="ECO:0000313" key="2">
    <source>
        <dbReference type="EMBL" id="EAY16027.1"/>
    </source>
</evidence>
<dbReference type="InParanoid" id="A2DU34"/>
<reference evidence="2" key="2">
    <citation type="journal article" date="2007" name="Science">
        <title>Draft genome sequence of the sexually transmitted pathogen Trichomonas vaginalis.</title>
        <authorList>
            <person name="Carlton J.M."/>
            <person name="Hirt R.P."/>
            <person name="Silva J.C."/>
            <person name="Delcher A.L."/>
            <person name="Schatz M."/>
            <person name="Zhao Q."/>
            <person name="Wortman J.R."/>
            <person name="Bidwell S.L."/>
            <person name="Alsmark U.C.M."/>
            <person name="Besteiro S."/>
            <person name="Sicheritz-Ponten T."/>
            <person name="Noel C.J."/>
            <person name="Dacks J.B."/>
            <person name="Foster P.G."/>
            <person name="Simillion C."/>
            <person name="Van de Peer Y."/>
            <person name="Miranda-Saavedra D."/>
            <person name="Barton G.J."/>
            <person name="Westrop G.D."/>
            <person name="Mueller S."/>
            <person name="Dessi D."/>
            <person name="Fiori P.L."/>
            <person name="Ren Q."/>
            <person name="Paulsen I."/>
            <person name="Zhang H."/>
            <person name="Bastida-Corcuera F.D."/>
            <person name="Simoes-Barbosa A."/>
            <person name="Brown M.T."/>
            <person name="Hayes R.D."/>
            <person name="Mukherjee M."/>
            <person name="Okumura C.Y."/>
            <person name="Schneider R."/>
            <person name="Smith A.J."/>
            <person name="Vanacova S."/>
            <person name="Villalvazo M."/>
            <person name="Haas B.J."/>
            <person name="Pertea M."/>
            <person name="Feldblyum T.V."/>
            <person name="Utterback T.R."/>
            <person name="Shu C.L."/>
            <person name="Osoegawa K."/>
            <person name="de Jong P.J."/>
            <person name="Hrdy I."/>
            <person name="Horvathova L."/>
            <person name="Zubacova Z."/>
            <person name="Dolezal P."/>
            <person name="Malik S.B."/>
            <person name="Logsdon J.M. Jr."/>
            <person name="Henze K."/>
            <person name="Gupta A."/>
            <person name="Wang C.C."/>
            <person name="Dunne R.L."/>
            <person name="Upcroft J.A."/>
            <person name="Upcroft P."/>
            <person name="White O."/>
            <person name="Salzberg S.L."/>
            <person name="Tang P."/>
            <person name="Chiu C.-H."/>
            <person name="Lee Y.-S."/>
            <person name="Embley T.M."/>
            <person name="Coombs G.H."/>
            <person name="Mottram J.C."/>
            <person name="Tachezy J."/>
            <person name="Fraser-Liggett C.M."/>
            <person name="Johnson P.J."/>
        </authorList>
    </citation>
    <scope>NUCLEOTIDE SEQUENCE [LARGE SCALE GENOMIC DNA]</scope>
    <source>
        <strain evidence="2">G3</strain>
    </source>
</reference>
<keyword evidence="3" id="KW-1185">Reference proteome</keyword>
<evidence type="ECO:0000313" key="3">
    <source>
        <dbReference type="Proteomes" id="UP000001542"/>
    </source>
</evidence>
<keyword evidence="1" id="KW-0812">Transmembrane</keyword>
<dbReference type="KEGG" id="tva:4774027"/>
<dbReference type="RefSeq" id="XP_001328250.1">
    <property type="nucleotide sequence ID" value="XM_001328215.1"/>
</dbReference>
<proteinExistence type="predicted"/>
<organism evidence="2 3">
    <name type="scientific">Trichomonas vaginalis (strain ATCC PRA-98 / G3)</name>
    <dbReference type="NCBI Taxonomy" id="412133"/>
    <lineage>
        <taxon>Eukaryota</taxon>
        <taxon>Metamonada</taxon>
        <taxon>Parabasalia</taxon>
        <taxon>Trichomonadida</taxon>
        <taxon>Trichomonadidae</taxon>
        <taxon>Trichomonas</taxon>
    </lineage>
</organism>
<dbReference type="VEuPathDB" id="TrichDB:TVAG_277930"/>
<evidence type="ECO:0000256" key="1">
    <source>
        <dbReference type="SAM" id="Phobius"/>
    </source>
</evidence>
<dbReference type="SUPFAM" id="SSF49764">
    <property type="entry name" value="HSP20-like chaperones"/>
    <property type="match status" value="1"/>
</dbReference>
<dbReference type="EMBL" id="DS113247">
    <property type="protein sequence ID" value="EAY16027.1"/>
    <property type="molecule type" value="Genomic_DNA"/>
</dbReference>
<dbReference type="SMR" id="A2DU34"/>
<sequence>MENAFLMTPKECKSYMWSYKEDEDRLEIDLELNQQEVEKFNFLYNQEQNSLKCTISDSKYPLISGIFYGATRYAEYVQDGTKVIITIKKAEGVNWPYIMKSPIAEDGDLDFNSTFLKFLATQDEQLEVKGKALLKGGFIPAMMYYAQKALDQGNYEEAYAILEPAVYYDGYLPAILLLGEALLDKCPETASRLLQRAHKLGSAKAAQLLGNLNNPLTKYKLEKDYNLAIYYYKYAIEQRDPVSMVSLAQMIEEGLAPETGFTAEKLYEEARAIDPTIVIQKRHGIPFNLSKVGISKPLIVGGAVIAAGFLLYKGIKRFMNHK</sequence>
<keyword evidence="1" id="KW-0472">Membrane</keyword>
<dbReference type="Gene3D" id="1.25.40.10">
    <property type="entry name" value="Tetratricopeptide repeat domain"/>
    <property type="match status" value="1"/>
</dbReference>
<accession>A2DU34</accession>
<keyword evidence="1" id="KW-1133">Transmembrane helix</keyword>
<feature type="transmembrane region" description="Helical" evidence="1">
    <location>
        <begin position="294"/>
        <end position="312"/>
    </location>
</feature>